<dbReference type="AlphaFoldDB" id="A0A6M3LYI6"/>
<dbReference type="SUPFAM" id="SSF57938">
    <property type="entry name" value="DnaJ/Hsp40 cysteine-rich domain"/>
    <property type="match status" value="1"/>
</dbReference>
<evidence type="ECO:0000313" key="1">
    <source>
        <dbReference type="EMBL" id="QJA99893.1"/>
    </source>
</evidence>
<accession>A0A6M3LYI6</accession>
<proteinExistence type="predicted"/>
<reference evidence="1" key="1">
    <citation type="submission" date="2020-03" db="EMBL/GenBank/DDBJ databases">
        <title>The deep terrestrial virosphere.</title>
        <authorList>
            <person name="Holmfeldt K."/>
            <person name="Nilsson E."/>
            <person name="Simone D."/>
            <person name="Lopez-Fernandez M."/>
            <person name="Wu X."/>
            <person name="de Brujin I."/>
            <person name="Lundin D."/>
            <person name="Andersson A."/>
            <person name="Bertilsson S."/>
            <person name="Dopson M."/>
        </authorList>
    </citation>
    <scope>NUCLEOTIDE SEQUENCE</scope>
    <source>
        <strain evidence="1">MM171A00780</strain>
        <strain evidence="2">MM171B01176</strain>
    </source>
</reference>
<sequence length="64" mass="7005">MSTSRKVEYNARWTCPTCNGDGTIFDGLPGIICPDCNGIGYKECMSVIESPSIPTFHNTNVSFK</sequence>
<evidence type="ECO:0000313" key="2">
    <source>
        <dbReference type="EMBL" id="QJB02556.1"/>
    </source>
</evidence>
<protein>
    <submittedName>
        <fullName evidence="1">Putative chaperone</fullName>
    </submittedName>
</protein>
<dbReference type="InterPro" id="IPR036410">
    <property type="entry name" value="HSP_DnaJ_Cys-rich_dom_sf"/>
</dbReference>
<dbReference type="EMBL" id="MT143673">
    <property type="protein sequence ID" value="QJA99893.1"/>
    <property type="molecule type" value="Genomic_DNA"/>
</dbReference>
<gene>
    <name evidence="1" type="ORF">MM171A00780_0002</name>
    <name evidence="2" type="ORF">MM171B01176_0011</name>
</gene>
<dbReference type="EMBL" id="MT143792">
    <property type="protein sequence ID" value="QJB02556.1"/>
    <property type="molecule type" value="Genomic_DNA"/>
</dbReference>
<dbReference type="Gene3D" id="6.20.20.10">
    <property type="match status" value="1"/>
</dbReference>
<name>A0A6M3LYI6_9ZZZZ</name>
<organism evidence="1">
    <name type="scientific">viral metagenome</name>
    <dbReference type="NCBI Taxonomy" id="1070528"/>
    <lineage>
        <taxon>unclassified sequences</taxon>
        <taxon>metagenomes</taxon>
        <taxon>organismal metagenomes</taxon>
    </lineage>
</organism>